<gene>
    <name evidence="1" type="ORF">OTI717_LOCUS28618</name>
</gene>
<dbReference type="Proteomes" id="UP000663823">
    <property type="component" value="Unassembled WGS sequence"/>
</dbReference>
<sequence length="82" mass="9892">MKIGFVKLEIKCLQYYFNLIKENKIFENSSEQTIEELEHYLSMKKYKINVILGIENLQKAETGFKICSRQPWNQHFAIEFDR</sequence>
<reference evidence="1" key="1">
    <citation type="submission" date="2021-02" db="EMBL/GenBank/DDBJ databases">
        <authorList>
            <person name="Nowell W R."/>
        </authorList>
    </citation>
    <scope>NUCLEOTIDE SEQUENCE</scope>
</reference>
<proteinExistence type="predicted"/>
<feature type="non-terminal residue" evidence="1">
    <location>
        <position position="1"/>
    </location>
</feature>
<comment type="caution">
    <text evidence="1">The sequence shown here is derived from an EMBL/GenBank/DDBJ whole genome shotgun (WGS) entry which is preliminary data.</text>
</comment>
<dbReference type="AlphaFoldDB" id="A0A819N9V8"/>
<evidence type="ECO:0000313" key="1">
    <source>
        <dbReference type="EMBL" id="CAF3993653.1"/>
    </source>
</evidence>
<protein>
    <submittedName>
        <fullName evidence="1">Uncharacterized protein</fullName>
    </submittedName>
</protein>
<name>A0A819N9V8_9BILA</name>
<organism evidence="1 2">
    <name type="scientific">Rotaria sordida</name>
    <dbReference type="NCBI Taxonomy" id="392033"/>
    <lineage>
        <taxon>Eukaryota</taxon>
        <taxon>Metazoa</taxon>
        <taxon>Spiralia</taxon>
        <taxon>Gnathifera</taxon>
        <taxon>Rotifera</taxon>
        <taxon>Eurotatoria</taxon>
        <taxon>Bdelloidea</taxon>
        <taxon>Philodinida</taxon>
        <taxon>Philodinidae</taxon>
        <taxon>Rotaria</taxon>
    </lineage>
</organism>
<accession>A0A819N9V8</accession>
<dbReference type="EMBL" id="CAJOAX010006865">
    <property type="protein sequence ID" value="CAF3993653.1"/>
    <property type="molecule type" value="Genomic_DNA"/>
</dbReference>
<evidence type="ECO:0000313" key="2">
    <source>
        <dbReference type="Proteomes" id="UP000663823"/>
    </source>
</evidence>